<organism evidence="2 3">
    <name type="scientific">Symbiodinium microadriaticum</name>
    <name type="common">Dinoflagellate</name>
    <name type="synonym">Zooxanthella microadriatica</name>
    <dbReference type="NCBI Taxonomy" id="2951"/>
    <lineage>
        <taxon>Eukaryota</taxon>
        <taxon>Sar</taxon>
        <taxon>Alveolata</taxon>
        <taxon>Dinophyceae</taxon>
        <taxon>Suessiales</taxon>
        <taxon>Symbiodiniaceae</taxon>
        <taxon>Symbiodinium</taxon>
    </lineage>
</organism>
<evidence type="ECO:0000313" key="2">
    <source>
        <dbReference type="EMBL" id="OLP84345.1"/>
    </source>
</evidence>
<feature type="compositionally biased region" description="Polar residues" evidence="1">
    <location>
        <begin position="448"/>
        <end position="463"/>
    </location>
</feature>
<feature type="compositionally biased region" description="Basic and acidic residues" evidence="1">
    <location>
        <begin position="464"/>
        <end position="484"/>
    </location>
</feature>
<protein>
    <submittedName>
        <fullName evidence="2">Uncharacterized protein</fullName>
    </submittedName>
</protein>
<dbReference type="Proteomes" id="UP000186817">
    <property type="component" value="Unassembled WGS sequence"/>
</dbReference>
<feature type="region of interest" description="Disordered" evidence="1">
    <location>
        <begin position="409"/>
        <end position="504"/>
    </location>
</feature>
<sequence length="504" mass="56859">MRSWRKLRATQPELFADGSIRVWSQPAAVVDTVIYRWQLESEAEEHRQAVQLVDMFAAAWIEDSMHAAALLQRAQTGIAAGCTGLTQVTDTGFGQPVKAALARWQEELKQRMREKARQQKVQCTYRTGQQDILQDCGSQSWCQSFPEGSDKLGSQYLQDRSRWVEAGLQTGSALDFKPGSKHHEPEEAREAEQKRKKLNNSKKDRVRRKLFQKWREKQGSKTARKELLSVVPTIGKTDKKKAKKKKKKTDSKKPSAADKPSSKKHEAQKEKRKMRQRAADRQEAVADAAVEGALFGKTARVVGDTAPGSLRGLEVVCRKQTDSHVLVECQDRQEWVEQADISLDVGVRVFPLQLDYDSFPAVAAREEAAALGSQTVSKVRYYDTLPGPASYKEASGVLKASVKRKRAEAKQELNRMRGEPFLRDMEGGGDGSCEQPTTAEPTERVQPEDTQPSERTQQLLQSTARRERCQSLGQDFRERARDLIQSEQRSQRRTSFPNESPSMT</sequence>
<accession>A0A1Q9CN63</accession>
<feature type="compositionally biased region" description="Basic residues" evidence="1">
    <location>
        <begin position="194"/>
        <end position="212"/>
    </location>
</feature>
<keyword evidence="3" id="KW-1185">Reference proteome</keyword>
<feature type="compositionally biased region" description="Basic residues" evidence="1">
    <location>
        <begin position="238"/>
        <end position="250"/>
    </location>
</feature>
<feature type="compositionally biased region" description="Basic and acidic residues" evidence="1">
    <location>
        <begin position="181"/>
        <end position="193"/>
    </location>
</feature>
<dbReference type="OrthoDB" id="427779at2759"/>
<reference evidence="2 3" key="1">
    <citation type="submission" date="2016-02" db="EMBL/GenBank/DDBJ databases">
        <title>Genome analysis of coral dinoflagellate symbionts highlights evolutionary adaptations to a symbiotic lifestyle.</title>
        <authorList>
            <person name="Aranda M."/>
            <person name="Li Y."/>
            <person name="Liew Y.J."/>
            <person name="Baumgarten S."/>
            <person name="Simakov O."/>
            <person name="Wilson M."/>
            <person name="Piel J."/>
            <person name="Ashoor H."/>
            <person name="Bougouffa S."/>
            <person name="Bajic V.B."/>
            <person name="Ryu T."/>
            <person name="Ravasi T."/>
            <person name="Bayer T."/>
            <person name="Micklem G."/>
            <person name="Kim H."/>
            <person name="Bhak J."/>
            <person name="Lajeunesse T.C."/>
            <person name="Voolstra C.R."/>
        </authorList>
    </citation>
    <scope>NUCLEOTIDE SEQUENCE [LARGE SCALE GENOMIC DNA]</scope>
    <source>
        <strain evidence="2 3">CCMP2467</strain>
    </source>
</reference>
<name>A0A1Q9CN63_SYMMI</name>
<feature type="compositionally biased region" description="Polar residues" evidence="1">
    <location>
        <begin position="485"/>
        <end position="504"/>
    </location>
</feature>
<gene>
    <name evidence="2" type="ORF">AK812_SmicGene34794</name>
</gene>
<feature type="compositionally biased region" description="Basic and acidic residues" evidence="1">
    <location>
        <begin position="409"/>
        <end position="426"/>
    </location>
</feature>
<comment type="caution">
    <text evidence="2">The sequence shown here is derived from an EMBL/GenBank/DDBJ whole genome shotgun (WGS) entry which is preliminary data.</text>
</comment>
<evidence type="ECO:0000256" key="1">
    <source>
        <dbReference type="SAM" id="MobiDB-lite"/>
    </source>
</evidence>
<dbReference type="AlphaFoldDB" id="A0A1Q9CN63"/>
<evidence type="ECO:0000313" key="3">
    <source>
        <dbReference type="Proteomes" id="UP000186817"/>
    </source>
</evidence>
<feature type="region of interest" description="Disordered" evidence="1">
    <location>
        <begin position="172"/>
        <end position="283"/>
    </location>
</feature>
<feature type="compositionally biased region" description="Basic and acidic residues" evidence="1">
    <location>
        <begin position="251"/>
        <end position="269"/>
    </location>
</feature>
<dbReference type="EMBL" id="LSRX01001048">
    <property type="protein sequence ID" value="OLP84345.1"/>
    <property type="molecule type" value="Genomic_DNA"/>
</dbReference>
<feature type="compositionally biased region" description="Basic and acidic residues" evidence="1">
    <location>
        <begin position="213"/>
        <end position="227"/>
    </location>
</feature>
<proteinExistence type="predicted"/>